<keyword evidence="12" id="KW-1185">Reference proteome</keyword>
<feature type="binding site" evidence="10">
    <location>
        <position position="324"/>
    </location>
    <ligand>
        <name>ATP</name>
        <dbReference type="ChEBI" id="CHEBI:30616"/>
    </ligand>
</feature>
<dbReference type="EC" id="4.1.1.49" evidence="3 10"/>
<comment type="caution">
    <text evidence="11">The sequence shown here is derived from an EMBL/GenBank/DDBJ whole genome shotgun (WGS) entry which is preliminary data.</text>
</comment>
<dbReference type="PANTHER" id="PTHR30031:SF0">
    <property type="entry name" value="PHOSPHOENOLPYRUVATE CARBOXYKINASE (ATP)"/>
    <property type="match status" value="1"/>
</dbReference>
<dbReference type="NCBIfam" id="TIGR00224">
    <property type="entry name" value="pckA"/>
    <property type="match status" value="1"/>
</dbReference>
<dbReference type="SUPFAM" id="SSF53795">
    <property type="entry name" value="PEP carboxykinase-like"/>
    <property type="match status" value="1"/>
</dbReference>
<evidence type="ECO:0000313" key="11">
    <source>
        <dbReference type="EMBL" id="MFD2114115.1"/>
    </source>
</evidence>
<evidence type="ECO:0000256" key="7">
    <source>
        <dbReference type="ARBA" id="ARBA00022840"/>
    </source>
</evidence>
<name>A0ABW4YEI8_9GAMM</name>
<feature type="binding site" evidence="10">
    <location>
        <position position="449"/>
    </location>
    <ligand>
        <name>ATP</name>
        <dbReference type="ChEBI" id="CHEBI:30616"/>
    </ligand>
</feature>
<dbReference type="RefSeq" id="WP_386029059.1">
    <property type="nucleotide sequence ID" value="NZ_JBHUHX010000063.1"/>
</dbReference>
<feature type="binding site" evidence="10">
    <location>
        <position position="61"/>
    </location>
    <ligand>
        <name>substrate</name>
    </ligand>
</feature>
<dbReference type="Gene3D" id="3.90.228.20">
    <property type="match status" value="1"/>
</dbReference>
<evidence type="ECO:0000256" key="4">
    <source>
        <dbReference type="ARBA" id="ARBA00022432"/>
    </source>
</evidence>
<dbReference type="InterPro" id="IPR015994">
    <property type="entry name" value="PEPCK_ATP_CS"/>
</dbReference>
<keyword evidence="10" id="KW-0479">Metal-binding</keyword>
<keyword evidence="10" id="KW-0464">Manganese</keyword>
<feature type="binding site" evidence="10">
    <location>
        <position position="258"/>
    </location>
    <ligand>
        <name>Mn(2+)</name>
        <dbReference type="ChEBI" id="CHEBI:29035"/>
    </ligand>
</feature>
<dbReference type="Gene3D" id="2.170.8.10">
    <property type="entry name" value="Phosphoenolpyruvate Carboxykinase, domain 2"/>
    <property type="match status" value="1"/>
</dbReference>
<evidence type="ECO:0000256" key="10">
    <source>
        <dbReference type="HAMAP-Rule" id="MF_00453"/>
    </source>
</evidence>
<sequence>MRVSGRPNSEHTLDQNGLYNLETVYWNLPTPALYEQALRAREGVLSHLGPLVVRTGHHTGRSANDKFVVEEPSSKDHIWWGEVNRPIDEAHFDLLHHRLASYLQMKEVYVQDCFVGADPKYRMPVRIISEHAWHSLFARNLFIQPTPEERETLAPEFTVIDVPRFHAIPTLDNTRSETFVILNLAKRLVLIGGTSYAGEIKKSLFTVMNYLMPFRGVLPMHCSANIGPDGQTALFFGLSGTGKTTLSADASRTLIGDDEHGWSADGVFNFEGGCYAKMIKLSPTAEPEIYATTQRFGTVLENVTVESEDRHLNLDDDSLTENTRGAYHISAIPNASETGIGGHPSAILFLTCDAFGVLPPVSRLSPEQAMYHFISGYTARVAGTEKGVTEPSPVFSACYGAPFMPLHPQRYAELLGERLAKHGTQVWLINTGWSGGPYGVGERIRIPHTRAMVHAVLDGKLDCIPTRPDPFFGLQIPESCPEVPSEILDPRSTWKDGAAYDAQAAKLAGMFRANFAKFSDQVDPRITAAGPNAN</sequence>
<feature type="binding site" evidence="10">
    <location>
        <position position="286"/>
    </location>
    <ligand>
        <name>ATP</name>
        <dbReference type="ChEBI" id="CHEBI:30616"/>
    </ligand>
</feature>
<feature type="binding site" evidence="10">
    <location>
        <position position="202"/>
    </location>
    <ligand>
        <name>substrate</name>
    </ligand>
</feature>
<dbReference type="SUPFAM" id="SSF68923">
    <property type="entry name" value="PEP carboxykinase N-terminal domain"/>
    <property type="match status" value="1"/>
</dbReference>
<dbReference type="InterPro" id="IPR013035">
    <property type="entry name" value="PEP_carboxykinase_C"/>
</dbReference>
<evidence type="ECO:0000256" key="8">
    <source>
        <dbReference type="ARBA" id="ARBA00023239"/>
    </source>
</evidence>
<evidence type="ECO:0000256" key="2">
    <source>
        <dbReference type="ARBA" id="ARBA00006052"/>
    </source>
</evidence>
<dbReference type="Proteomes" id="UP001597337">
    <property type="component" value="Unassembled WGS sequence"/>
</dbReference>
<organism evidence="11 12">
    <name type="scientific">Thiorhodococcus fuscus</name>
    <dbReference type="NCBI Taxonomy" id="527200"/>
    <lineage>
        <taxon>Bacteria</taxon>
        <taxon>Pseudomonadati</taxon>
        <taxon>Pseudomonadota</taxon>
        <taxon>Gammaproteobacteria</taxon>
        <taxon>Chromatiales</taxon>
        <taxon>Chromatiaceae</taxon>
        <taxon>Thiorhodococcus</taxon>
    </lineage>
</organism>
<dbReference type="Pfam" id="PF01293">
    <property type="entry name" value="PEPCK_ATP"/>
    <property type="match status" value="1"/>
</dbReference>
<dbReference type="HAMAP" id="MF_00453">
    <property type="entry name" value="PEPCK_ATP"/>
    <property type="match status" value="1"/>
</dbReference>
<feature type="binding site" evidence="10">
    <location>
        <position position="221"/>
    </location>
    <ligand>
        <name>Mn(2+)</name>
        <dbReference type="ChEBI" id="CHEBI:29035"/>
    </ligand>
</feature>
<evidence type="ECO:0000256" key="6">
    <source>
        <dbReference type="ARBA" id="ARBA00022793"/>
    </source>
</evidence>
<keyword evidence="4 10" id="KW-0312">Gluconeogenesis</keyword>
<evidence type="ECO:0000256" key="5">
    <source>
        <dbReference type="ARBA" id="ARBA00022741"/>
    </source>
</evidence>
<dbReference type="EMBL" id="JBHUHX010000063">
    <property type="protein sequence ID" value="MFD2114115.1"/>
    <property type="molecule type" value="Genomic_DNA"/>
</dbReference>
<dbReference type="GO" id="GO:0004612">
    <property type="term" value="F:phosphoenolpyruvate carboxykinase (ATP) activity"/>
    <property type="evidence" value="ECO:0007669"/>
    <property type="project" value="UniProtKB-EC"/>
</dbReference>
<evidence type="ECO:0000256" key="9">
    <source>
        <dbReference type="ARBA" id="ARBA00047371"/>
    </source>
</evidence>
<keyword evidence="8 10" id="KW-0456">Lyase</keyword>
<comment type="function">
    <text evidence="10">Involved in the gluconeogenesis. Catalyzes the conversion of oxaloacetate (OAA) to phosphoenolpyruvate (PEP) through direct phosphoryl transfer between the nucleoside triphosphate and OAA.</text>
</comment>
<evidence type="ECO:0000256" key="3">
    <source>
        <dbReference type="ARBA" id="ARBA00012363"/>
    </source>
</evidence>
<proteinExistence type="inferred from homology"/>
<keyword evidence="7 10" id="KW-0067">ATP-binding</keyword>
<dbReference type="NCBIfam" id="NF006820">
    <property type="entry name" value="PRK09344.1-2"/>
    <property type="match status" value="1"/>
</dbReference>
<dbReference type="PROSITE" id="PS00532">
    <property type="entry name" value="PEPCK_ATP"/>
    <property type="match status" value="1"/>
</dbReference>
<keyword evidence="5 10" id="KW-0547">Nucleotide-binding</keyword>
<feature type="binding site" evidence="10">
    <location>
        <position position="196"/>
    </location>
    <ligand>
        <name>substrate</name>
    </ligand>
</feature>
<dbReference type="PANTHER" id="PTHR30031">
    <property type="entry name" value="PHOSPHOENOLPYRUVATE CARBOXYKINASE ATP"/>
    <property type="match status" value="1"/>
</dbReference>
<feature type="binding site" evidence="10">
    <location>
        <position position="221"/>
    </location>
    <ligand>
        <name>ATP</name>
        <dbReference type="ChEBI" id="CHEBI:30616"/>
    </ligand>
</feature>
<feature type="binding site" evidence="10">
    <location>
        <begin position="443"/>
        <end position="444"/>
    </location>
    <ligand>
        <name>ATP</name>
        <dbReference type="ChEBI" id="CHEBI:30616"/>
    </ligand>
</feature>
<accession>A0ABW4YEI8</accession>
<keyword evidence="10" id="KW-0963">Cytoplasm</keyword>
<comment type="similarity">
    <text evidence="2 10">Belongs to the phosphoenolpyruvate carboxykinase (ATP) family.</text>
</comment>
<dbReference type="CDD" id="cd00484">
    <property type="entry name" value="PEPCK_ATP"/>
    <property type="match status" value="1"/>
</dbReference>
<feature type="binding site" evidence="10">
    <location>
        <position position="324"/>
    </location>
    <ligand>
        <name>substrate</name>
    </ligand>
</feature>
<evidence type="ECO:0000313" key="12">
    <source>
        <dbReference type="Proteomes" id="UP001597337"/>
    </source>
</evidence>
<dbReference type="InterPro" id="IPR008210">
    <property type="entry name" value="PEP_carboxykinase_N"/>
</dbReference>
<dbReference type="PIRSF" id="PIRSF006294">
    <property type="entry name" value="PEP_crbxkin"/>
    <property type="match status" value="1"/>
</dbReference>
<feature type="binding site" evidence="10">
    <location>
        <position position="202"/>
    </location>
    <ligand>
        <name>ATP</name>
        <dbReference type="ChEBI" id="CHEBI:30616"/>
    </ligand>
</feature>
<gene>
    <name evidence="10 11" type="primary">pckA</name>
    <name evidence="11" type="ORF">ACFSJC_19875</name>
</gene>
<comment type="catalytic activity">
    <reaction evidence="9 10">
        <text>oxaloacetate + ATP = phosphoenolpyruvate + ADP + CO2</text>
        <dbReference type="Rhea" id="RHEA:18617"/>
        <dbReference type="ChEBI" id="CHEBI:16452"/>
        <dbReference type="ChEBI" id="CHEBI:16526"/>
        <dbReference type="ChEBI" id="CHEBI:30616"/>
        <dbReference type="ChEBI" id="CHEBI:58702"/>
        <dbReference type="ChEBI" id="CHEBI:456216"/>
        <dbReference type="EC" id="4.1.1.49"/>
    </reaction>
</comment>
<feature type="binding site" evidence="10">
    <location>
        <position position="202"/>
    </location>
    <ligand>
        <name>Mn(2+)</name>
        <dbReference type="ChEBI" id="CHEBI:29035"/>
    </ligand>
</feature>
<feature type="binding site" evidence="10">
    <location>
        <begin position="237"/>
        <end position="245"/>
    </location>
    <ligand>
        <name>ATP</name>
        <dbReference type="ChEBI" id="CHEBI:30616"/>
    </ligand>
</feature>
<protein>
    <recommendedName>
        <fullName evidence="3 10">Phosphoenolpyruvate carboxykinase (ATP)</fullName>
        <shortName evidence="10">PCK</shortName>
        <shortName evidence="10">PEP carboxykinase</shortName>
        <shortName evidence="10">PEPCK</shortName>
        <ecNumber evidence="3 10">4.1.1.49</ecNumber>
    </recommendedName>
</protein>
<comment type="subunit">
    <text evidence="10">Monomer.</text>
</comment>
<comment type="subcellular location">
    <subcellularLocation>
        <location evidence="10">Cytoplasm</location>
    </subcellularLocation>
</comment>
<keyword evidence="6 10" id="KW-0210">Decarboxylase</keyword>
<comment type="pathway">
    <text evidence="1 10">Carbohydrate biosynthesis; gluconeogenesis.</text>
</comment>
<dbReference type="Gene3D" id="3.40.449.10">
    <property type="entry name" value="Phosphoenolpyruvate Carboxykinase, domain 1"/>
    <property type="match status" value="1"/>
</dbReference>
<comment type="cofactor">
    <cofactor evidence="10">
        <name>Mn(2+)</name>
        <dbReference type="ChEBI" id="CHEBI:29035"/>
    </cofactor>
    <text evidence="10">Binds 1 Mn(2+) ion per subunit.</text>
</comment>
<dbReference type="NCBIfam" id="NF006821">
    <property type="entry name" value="PRK09344.1-3"/>
    <property type="match status" value="1"/>
</dbReference>
<evidence type="ECO:0000256" key="1">
    <source>
        <dbReference type="ARBA" id="ARBA00004742"/>
    </source>
</evidence>
<reference evidence="12" key="1">
    <citation type="journal article" date="2019" name="Int. J. Syst. Evol. Microbiol.">
        <title>The Global Catalogue of Microorganisms (GCM) 10K type strain sequencing project: providing services to taxonomists for standard genome sequencing and annotation.</title>
        <authorList>
            <consortium name="The Broad Institute Genomics Platform"/>
            <consortium name="The Broad Institute Genome Sequencing Center for Infectious Disease"/>
            <person name="Wu L."/>
            <person name="Ma J."/>
        </authorList>
    </citation>
    <scope>NUCLEOTIDE SEQUENCE [LARGE SCALE GENOMIC DNA]</scope>
    <source>
        <strain evidence="12">KACC 12597</strain>
    </source>
</reference>
<dbReference type="InterPro" id="IPR001272">
    <property type="entry name" value="PEP_carboxykinase_ATP"/>
</dbReference>